<dbReference type="InterPro" id="IPR036291">
    <property type="entry name" value="NAD(P)-bd_dom_sf"/>
</dbReference>
<dbReference type="SUPFAM" id="SSF51735">
    <property type="entry name" value="NAD(P)-binding Rossmann-fold domains"/>
    <property type="match status" value="1"/>
</dbReference>
<dbReference type="AlphaFoldDB" id="A0A6P2BVR7"/>
<proteinExistence type="predicted"/>
<dbReference type="Gene3D" id="3.40.50.720">
    <property type="entry name" value="NAD(P)-binding Rossmann-like Domain"/>
    <property type="match status" value="1"/>
</dbReference>
<gene>
    <name evidence="2" type="ORF">EAS64_26695</name>
</gene>
<evidence type="ECO:0000259" key="1">
    <source>
        <dbReference type="Pfam" id="PF01370"/>
    </source>
</evidence>
<evidence type="ECO:0000313" key="2">
    <source>
        <dbReference type="EMBL" id="TVZ02391.1"/>
    </source>
</evidence>
<feature type="domain" description="NAD-dependent epimerase/dehydratase" evidence="1">
    <location>
        <begin position="8"/>
        <end position="195"/>
    </location>
</feature>
<dbReference type="PANTHER" id="PTHR43245">
    <property type="entry name" value="BIFUNCTIONAL POLYMYXIN RESISTANCE PROTEIN ARNA"/>
    <property type="match status" value="1"/>
</dbReference>
<comment type="caution">
    <text evidence="2">The sequence shown here is derived from an EMBL/GenBank/DDBJ whole genome shotgun (WGS) entry which is preliminary data.</text>
</comment>
<reference evidence="2 3" key="1">
    <citation type="submission" date="2018-11" db="EMBL/GenBank/DDBJ databases">
        <title>Trebonia kvetii gen.nov., sp.nov., a novel acidophilic actinobacterium, and proposal of the new actinobacterial family Treboniaceae fam. nov.</title>
        <authorList>
            <person name="Rapoport D."/>
            <person name="Sagova-Mareckova M."/>
            <person name="Sedlacek I."/>
            <person name="Provaznik J."/>
            <person name="Kralova S."/>
            <person name="Pavlinic D."/>
            <person name="Benes V."/>
            <person name="Kopecky J."/>
        </authorList>
    </citation>
    <scope>NUCLEOTIDE SEQUENCE [LARGE SCALE GENOMIC DNA]</scope>
    <source>
        <strain evidence="2 3">15Tr583</strain>
    </source>
</reference>
<dbReference type="Proteomes" id="UP000460272">
    <property type="component" value="Unassembled WGS sequence"/>
</dbReference>
<dbReference type="EMBL" id="RPFW01000005">
    <property type="protein sequence ID" value="TVZ02391.1"/>
    <property type="molecule type" value="Genomic_DNA"/>
</dbReference>
<dbReference type="Pfam" id="PF01370">
    <property type="entry name" value="Epimerase"/>
    <property type="match status" value="1"/>
</dbReference>
<name>A0A6P2BVR7_9ACTN</name>
<dbReference type="CDD" id="cd08946">
    <property type="entry name" value="SDR_e"/>
    <property type="match status" value="1"/>
</dbReference>
<accession>A0A6P2BVR7</accession>
<dbReference type="PANTHER" id="PTHR43245:SF23">
    <property type="entry name" value="NAD(P)-BINDING DOMAIN-CONTAINING PROTEIN"/>
    <property type="match status" value="1"/>
</dbReference>
<dbReference type="InterPro" id="IPR050177">
    <property type="entry name" value="Lipid_A_modif_metabolic_enz"/>
</dbReference>
<keyword evidence="3" id="KW-1185">Reference proteome</keyword>
<organism evidence="2 3">
    <name type="scientific">Trebonia kvetii</name>
    <dbReference type="NCBI Taxonomy" id="2480626"/>
    <lineage>
        <taxon>Bacteria</taxon>
        <taxon>Bacillati</taxon>
        <taxon>Actinomycetota</taxon>
        <taxon>Actinomycetes</taxon>
        <taxon>Streptosporangiales</taxon>
        <taxon>Treboniaceae</taxon>
        <taxon>Trebonia</taxon>
    </lineage>
</organism>
<dbReference type="OrthoDB" id="9785845at2"/>
<protein>
    <submittedName>
        <fullName evidence="2">NAD(P)-dependent oxidoreductase</fullName>
    </submittedName>
</protein>
<evidence type="ECO:0000313" key="3">
    <source>
        <dbReference type="Proteomes" id="UP000460272"/>
    </source>
</evidence>
<sequence>MLKNKRLLMTGLTGQLAGSIAAVLAPHNEIYGLARYSRPGSREAVEALGITPIVCDYTSGDFTGVPNDFDYVFHAAADVFPADIETGIKQNAEGTGLLLNHLNRAKAWIYVSTSGVYWDHPDPWYPYQETDRCGGSTRINTRFAYGTSKFAGEAVARSLSRIHGVPLTIARMNWSYGRASFGGAPTRIITRVAQGEPVPVHPDWEMVGCPIHEDDMAEHLEPFFAGAAVGGTVTNWGGDDAISVEQYVPWVAEQLGTSYSFTAMTDVIAYPRNLDPAKRISLTGPCTVKWQDGFRRIIAERFPGRLATS</sequence>
<dbReference type="RefSeq" id="WP_145857352.1">
    <property type="nucleotide sequence ID" value="NZ_RPFW01000005.1"/>
</dbReference>
<dbReference type="InterPro" id="IPR001509">
    <property type="entry name" value="Epimerase_deHydtase"/>
</dbReference>